<evidence type="ECO:0000256" key="3">
    <source>
        <dbReference type="ARBA" id="ARBA00023015"/>
    </source>
</evidence>
<keyword evidence="6" id="KW-0539">Nucleus</keyword>
<evidence type="ECO:0000256" key="2">
    <source>
        <dbReference type="ARBA" id="ARBA00022833"/>
    </source>
</evidence>
<feature type="region of interest" description="Disordered" evidence="7">
    <location>
        <begin position="470"/>
        <end position="503"/>
    </location>
</feature>
<dbReference type="Proteomes" id="UP001174691">
    <property type="component" value="Unassembled WGS sequence"/>
</dbReference>
<dbReference type="InterPro" id="IPR001138">
    <property type="entry name" value="Zn2Cys6_DnaBD"/>
</dbReference>
<name>A0AA38VT00_9PEZI</name>
<dbReference type="EMBL" id="JANBVN010000014">
    <property type="protein sequence ID" value="KAJ9162152.1"/>
    <property type="molecule type" value="Genomic_DNA"/>
</dbReference>
<sequence length="642" mass="70920">MAVANPNPSDPSSRTSSPVTVGSPTESQGGKRKRASKPKVRTGCITWIRRVKCGEEKPACVRCTSTGRTCDGYDKGVPPRNRTLEFQRSAETAKLEFIKAYQWNESLRSMRPIAADIDGTDAEKRFFRRFRSLATDGLTNHVCNFTAFWSRVTPHISHQDDAVKHAVIALGAANEIFQLSRQEQHAEKRSSADIHTGSSDEFTHEDLEVFTIQQYNKSISKLQRHVGSSSPESIHVTLICCLAFICLETLRGHHDAAVTHLINGLNILQMLPLEEFNFLADLNDEKDPSGPRAPAYTVTECDMRDIIELFGRLEVSACFFASGLRPIVAERGYALRTFDDGTASEYPSHYYDCRQAHRAYSYFLRDVLARLYETSQETPDSPFWSDPRQQRQQECLLLRAARLDVLMQRFLSSHYAPAPDTDEHYCVYLDLLHFRTAQTLLAGMDERLSGHGYGCGLGYHSHYDYPSSPSGSSSSSAYSRGTTPSRFSTSPLPPQHASLPVRQPDPRALQSDLLNIASLLNASRTAKTMRHSSKRRIFFNDAGTVGPVYLVAVTAADPSIRSRALQVLADTAGLGGGGDCSGFFWDGTGLRQRLGLGVDPMLVGAPASWHSGMGDTGGIDVMGAPPLVLHALNRLEGLRVDM</sequence>
<keyword evidence="9" id="KW-1185">Reference proteome</keyword>
<gene>
    <name evidence="8" type="ORF">NKR19_g1521</name>
</gene>
<dbReference type="GO" id="GO:0000981">
    <property type="term" value="F:DNA-binding transcription factor activity, RNA polymerase II-specific"/>
    <property type="evidence" value="ECO:0007669"/>
    <property type="project" value="InterPro"/>
</dbReference>
<keyword evidence="3" id="KW-0805">Transcription regulation</keyword>
<proteinExistence type="predicted"/>
<accession>A0AA38VT00</accession>
<dbReference type="InterPro" id="IPR052360">
    <property type="entry name" value="Transcr_Regulatory_Proteins"/>
</dbReference>
<dbReference type="PANTHER" id="PTHR36206:SF4">
    <property type="entry name" value="HYPOTHETICAL CONSERVED PROTEIN (EUROFUNG)-RELATED"/>
    <property type="match status" value="1"/>
</dbReference>
<evidence type="ECO:0000256" key="7">
    <source>
        <dbReference type="SAM" id="MobiDB-lite"/>
    </source>
</evidence>
<protein>
    <submittedName>
        <fullName evidence="8">Transcriptional regulatory protein moc3</fullName>
    </submittedName>
</protein>
<feature type="compositionally biased region" description="Polar residues" evidence="7">
    <location>
        <begin position="480"/>
        <end position="490"/>
    </location>
</feature>
<keyword evidence="2" id="KW-0862">Zinc</keyword>
<feature type="compositionally biased region" description="Low complexity" evidence="7">
    <location>
        <begin position="470"/>
        <end position="479"/>
    </location>
</feature>
<keyword evidence="4" id="KW-0238">DNA-binding</keyword>
<dbReference type="InterPro" id="IPR036864">
    <property type="entry name" value="Zn2-C6_fun-type_DNA-bd_sf"/>
</dbReference>
<evidence type="ECO:0000313" key="9">
    <source>
        <dbReference type="Proteomes" id="UP001174691"/>
    </source>
</evidence>
<evidence type="ECO:0000256" key="4">
    <source>
        <dbReference type="ARBA" id="ARBA00023125"/>
    </source>
</evidence>
<feature type="compositionally biased region" description="Polar residues" evidence="7">
    <location>
        <begin position="1"/>
        <end position="28"/>
    </location>
</feature>
<dbReference type="GO" id="GO:0003677">
    <property type="term" value="F:DNA binding"/>
    <property type="evidence" value="ECO:0007669"/>
    <property type="project" value="UniProtKB-KW"/>
</dbReference>
<evidence type="ECO:0000256" key="5">
    <source>
        <dbReference type="ARBA" id="ARBA00023163"/>
    </source>
</evidence>
<comment type="caution">
    <text evidence="8">The sequence shown here is derived from an EMBL/GenBank/DDBJ whole genome shotgun (WGS) entry which is preliminary data.</text>
</comment>
<dbReference type="SUPFAM" id="SSF57701">
    <property type="entry name" value="Zn2/Cys6 DNA-binding domain"/>
    <property type="match status" value="1"/>
</dbReference>
<organism evidence="8 9">
    <name type="scientific">Coniochaeta hoffmannii</name>
    <dbReference type="NCBI Taxonomy" id="91930"/>
    <lineage>
        <taxon>Eukaryota</taxon>
        <taxon>Fungi</taxon>
        <taxon>Dikarya</taxon>
        <taxon>Ascomycota</taxon>
        <taxon>Pezizomycotina</taxon>
        <taxon>Sordariomycetes</taxon>
        <taxon>Sordariomycetidae</taxon>
        <taxon>Coniochaetales</taxon>
        <taxon>Coniochaetaceae</taxon>
        <taxon>Coniochaeta</taxon>
    </lineage>
</organism>
<evidence type="ECO:0000313" key="8">
    <source>
        <dbReference type="EMBL" id="KAJ9162152.1"/>
    </source>
</evidence>
<dbReference type="CDD" id="cd00067">
    <property type="entry name" value="GAL4"/>
    <property type="match status" value="1"/>
</dbReference>
<evidence type="ECO:0000256" key="6">
    <source>
        <dbReference type="ARBA" id="ARBA00023242"/>
    </source>
</evidence>
<evidence type="ECO:0000256" key="1">
    <source>
        <dbReference type="ARBA" id="ARBA00022723"/>
    </source>
</evidence>
<reference evidence="8" key="1">
    <citation type="submission" date="2022-07" db="EMBL/GenBank/DDBJ databases">
        <title>Fungi with potential for degradation of polypropylene.</title>
        <authorList>
            <person name="Gostincar C."/>
        </authorList>
    </citation>
    <scope>NUCLEOTIDE SEQUENCE</scope>
    <source>
        <strain evidence="8">EXF-13287</strain>
    </source>
</reference>
<keyword evidence="1" id="KW-0479">Metal-binding</keyword>
<keyword evidence="5" id="KW-0804">Transcription</keyword>
<dbReference type="GO" id="GO:0008270">
    <property type="term" value="F:zinc ion binding"/>
    <property type="evidence" value="ECO:0007669"/>
    <property type="project" value="InterPro"/>
</dbReference>
<feature type="region of interest" description="Disordered" evidence="7">
    <location>
        <begin position="1"/>
        <end position="38"/>
    </location>
</feature>
<dbReference type="PANTHER" id="PTHR36206">
    <property type="entry name" value="ASPERCRYPTIN BIOSYNTHESIS CLUSTER-SPECIFIC TRANSCRIPTION REGULATOR ATNN-RELATED"/>
    <property type="match status" value="1"/>
</dbReference>
<dbReference type="AlphaFoldDB" id="A0AA38VT00"/>